<proteinExistence type="inferred from homology"/>
<evidence type="ECO:0000256" key="4">
    <source>
        <dbReference type="ARBA" id="ARBA00037519"/>
    </source>
</evidence>
<keyword evidence="1" id="KW-0433">Leucine-rich repeat</keyword>
<dbReference type="InterPro" id="IPR050216">
    <property type="entry name" value="LRR_domain-containing"/>
</dbReference>
<evidence type="ECO:0000256" key="5">
    <source>
        <dbReference type="SAM" id="MobiDB-lite"/>
    </source>
</evidence>
<dbReference type="GO" id="GO:0005737">
    <property type="term" value="C:cytoplasm"/>
    <property type="evidence" value="ECO:0007669"/>
    <property type="project" value="TreeGrafter"/>
</dbReference>
<sequence>MRMEGKNRVRDEELDDGKKPQELDLSGMSLDSLPNPSINLGAIIKLDLSNNNLQCIPESLTARLLNLVVLDVHSNQLRALPNSIGCLSKLKALNLTDLRKLAVNSNKLAFLPYSTSHMTSLRFLDARLNCLRSLPDGLENLIRLEVLNVGHNFHYLQSLPYAIGLLVSLVELDISYNSIGALPSSMGCMAKLRKFRAEGNPLVCPPMDVVEQGVESVREYLSARMNGSDTARASPAKKNSWIKKLVKCGTFSGGMLSSSISVGDENDGLLLSDYRSIDGLASPRDVGIFSPRRLFSPRRASPRK</sequence>
<feature type="region of interest" description="Disordered" evidence="5">
    <location>
        <begin position="1"/>
        <end position="30"/>
    </location>
</feature>
<comment type="similarity">
    <text evidence="3">Belongs to the SHOC2 family.</text>
</comment>
<dbReference type="Pfam" id="PF13855">
    <property type="entry name" value="LRR_8"/>
    <property type="match status" value="1"/>
</dbReference>
<dbReference type="EMBL" id="KV875751">
    <property type="protein sequence ID" value="RZR72762.1"/>
    <property type="molecule type" value="Genomic_DNA"/>
</dbReference>
<dbReference type="PANTHER" id="PTHR48051">
    <property type="match status" value="1"/>
</dbReference>
<dbReference type="AlphaFoldDB" id="A0A445MER7"/>
<comment type="function">
    <text evidence="4">Leucine-rich repeat protein that likely mediates protein interactions, possibly in the context of signal transduction.</text>
</comment>
<dbReference type="InterPro" id="IPR001611">
    <property type="entry name" value="Leu-rich_rpt"/>
</dbReference>
<dbReference type="PANTHER" id="PTHR48051:SF1">
    <property type="entry name" value="RAS SUPPRESSOR PROTEIN 1"/>
    <property type="match status" value="1"/>
</dbReference>
<dbReference type="Proteomes" id="UP000290560">
    <property type="component" value="Unassembled WGS sequence"/>
</dbReference>
<accession>A0A445MER7</accession>
<dbReference type="InterPro" id="IPR032675">
    <property type="entry name" value="LRR_dom_sf"/>
</dbReference>
<feature type="compositionally biased region" description="Basic and acidic residues" evidence="5">
    <location>
        <begin position="1"/>
        <end position="22"/>
    </location>
</feature>
<evidence type="ECO:0000256" key="1">
    <source>
        <dbReference type="ARBA" id="ARBA00022614"/>
    </source>
</evidence>
<gene>
    <name evidence="6" type="ORF">BHM03_00016846</name>
</gene>
<reference evidence="6" key="1">
    <citation type="journal article" date="2018" name="Data Brief">
        <title>Genome sequence data from 17 accessions of Ensete ventricosum, a staple food crop for millions in Ethiopia.</title>
        <authorList>
            <person name="Yemataw Z."/>
            <person name="Muzemil S."/>
            <person name="Ambachew D."/>
            <person name="Tripathi L."/>
            <person name="Tesfaye K."/>
            <person name="Chala A."/>
            <person name="Farbos A."/>
            <person name="O'Neill P."/>
            <person name="Moore K."/>
            <person name="Grant M."/>
            <person name="Studholme D.J."/>
        </authorList>
    </citation>
    <scope>NUCLEOTIDE SEQUENCE [LARGE SCALE GENOMIC DNA]</scope>
    <source>
        <tissue evidence="6">Leaf</tissue>
    </source>
</reference>
<organism evidence="6">
    <name type="scientific">Ensete ventricosum</name>
    <name type="common">Abyssinian banana</name>
    <name type="synonym">Musa ensete</name>
    <dbReference type="NCBI Taxonomy" id="4639"/>
    <lineage>
        <taxon>Eukaryota</taxon>
        <taxon>Viridiplantae</taxon>
        <taxon>Streptophyta</taxon>
        <taxon>Embryophyta</taxon>
        <taxon>Tracheophyta</taxon>
        <taxon>Spermatophyta</taxon>
        <taxon>Magnoliopsida</taxon>
        <taxon>Liliopsida</taxon>
        <taxon>Zingiberales</taxon>
        <taxon>Musaceae</taxon>
        <taxon>Ensete</taxon>
    </lineage>
</organism>
<dbReference type="Gene3D" id="3.80.10.10">
    <property type="entry name" value="Ribonuclease Inhibitor"/>
    <property type="match status" value="2"/>
</dbReference>
<dbReference type="Pfam" id="PF00560">
    <property type="entry name" value="LRR_1"/>
    <property type="match status" value="1"/>
</dbReference>
<dbReference type="InterPro" id="IPR003591">
    <property type="entry name" value="Leu-rich_rpt_typical-subtyp"/>
</dbReference>
<evidence type="ECO:0000256" key="3">
    <source>
        <dbReference type="ARBA" id="ARBA00023786"/>
    </source>
</evidence>
<dbReference type="SUPFAM" id="SSF52058">
    <property type="entry name" value="L domain-like"/>
    <property type="match status" value="1"/>
</dbReference>
<evidence type="ECO:0000256" key="2">
    <source>
        <dbReference type="ARBA" id="ARBA00022737"/>
    </source>
</evidence>
<dbReference type="SMART" id="SM00369">
    <property type="entry name" value="LRR_TYP"/>
    <property type="match status" value="5"/>
</dbReference>
<name>A0A445MER7_ENSVE</name>
<keyword evidence="2" id="KW-0677">Repeat</keyword>
<protein>
    <submittedName>
        <fullName evidence="6">Uncharacterized protein</fullName>
    </submittedName>
</protein>
<evidence type="ECO:0000313" key="6">
    <source>
        <dbReference type="EMBL" id="RZR72762.1"/>
    </source>
</evidence>